<dbReference type="RefSeq" id="WP_096352934.1">
    <property type="nucleotide sequence ID" value="NZ_AP017313.1"/>
</dbReference>
<proteinExistence type="predicted"/>
<dbReference type="Pfam" id="PF18885">
    <property type="entry name" value="DUF5648"/>
    <property type="match status" value="1"/>
</dbReference>
<dbReference type="EMBL" id="AP017313">
    <property type="protein sequence ID" value="BAU54842.1"/>
    <property type="molecule type" value="Genomic_DNA"/>
</dbReference>
<accession>A0A0X8X492</accession>
<evidence type="ECO:0000313" key="2">
    <source>
        <dbReference type="Proteomes" id="UP000218263"/>
    </source>
</evidence>
<name>A0A0X8X492_9SPHI</name>
<dbReference type="KEGG" id="mgot:MgSA37_03021"/>
<sequence>MKKILTLGLLILISGVVFAQRPLFRYYNPKQNKHYYTTNFNEYGNGTREWAFEGVTCRVFAEPRPNQPIKELFRYYSPKTGDHFYTMKLHELGMGDAGYNFEGVACYIYNFHVPGSIPLFRYYNAEANDHFYTTDRRELGRGFEGYNFEQVAGFVLRK</sequence>
<organism evidence="1 2">
    <name type="scientific">Mucilaginibacter gotjawali</name>
    <dbReference type="NCBI Taxonomy" id="1550579"/>
    <lineage>
        <taxon>Bacteria</taxon>
        <taxon>Pseudomonadati</taxon>
        <taxon>Bacteroidota</taxon>
        <taxon>Sphingobacteriia</taxon>
        <taxon>Sphingobacteriales</taxon>
        <taxon>Sphingobacteriaceae</taxon>
        <taxon>Mucilaginibacter</taxon>
    </lineage>
</organism>
<dbReference type="Proteomes" id="UP000218263">
    <property type="component" value="Chromosome"/>
</dbReference>
<evidence type="ECO:0000313" key="1">
    <source>
        <dbReference type="EMBL" id="BAU54842.1"/>
    </source>
</evidence>
<gene>
    <name evidence="1" type="ORF">MgSA37_03021</name>
</gene>
<dbReference type="InterPro" id="IPR043708">
    <property type="entry name" value="DUF5648"/>
</dbReference>
<dbReference type="AlphaFoldDB" id="A0A0X8X492"/>
<protein>
    <submittedName>
        <fullName evidence="1">Uncharacterized protein</fullName>
    </submittedName>
</protein>
<keyword evidence="2" id="KW-1185">Reference proteome</keyword>
<reference evidence="1 2" key="1">
    <citation type="submission" date="2015-12" db="EMBL/GenBank/DDBJ databases">
        <title>Genome sequence of Mucilaginibacter gotjawali.</title>
        <authorList>
            <person name="Lee J.S."/>
            <person name="Lee K.C."/>
            <person name="Kim K.K."/>
            <person name="Lee B.W."/>
        </authorList>
    </citation>
    <scope>NUCLEOTIDE SEQUENCE [LARGE SCALE GENOMIC DNA]</scope>
    <source>
        <strain evidence="1 2">SA3-7</strain>
    </source>
</reference>
<dbReference type="OrthoDB" id="1038436at2"/>